<keyword evidence="1" id="KW-0808">Transferase</keyword>
<name>A0A226DJC3_FOLCA</name>
<organism evidence="2 3">
    <name type="scientific">Folsomia candida</name>
    <name type="common">Springtail</name>
    <dbReference type="NCBI Taxonomy" id="158441"/>
    <lineage>
        <taxon>Eukaryota</taxon>
        <taxon>Metazoa</taxon>
        <taxon>Ecdysozoa</taxon>
        <taxon>Arthropoda</taxon>
        <taxon>Hexapoda</taxon>
        <taxon>Collembola</taxon>
        <taxon>Entomobryomorpha</taxon>
        <taxon>Isotomoidea</taxon>
        <taxon>Isotomidae</taxon>
        <taxon>Proisotominae</taxon>
        <taxon>Folsomia</taxon>
    </lineage>
</organism>
<dbReference type="InterPro" id="IPR019845">
    <property type="entry name" value="Squalene/phytoene_synthase_CS"/>
</dbReference>
<evidence type="ECO:0000313" key="3">
    <source>
        <dbReference type="Proteomes" id="UP000198287"/>
    </source>
</evidence>
<evidence type="ECO:0000256" key="1">
    <source>
        <dbReference type="ARBA" id="ARBA00022679"/>
    </source>
</evidence>
<dbReference type="STRING" id="158441.A0A226DJC3"/>
<dbReference type="GO" id="GO:0005789">
    <property type="term" value="C:endoplasmic reticulum membrane"/>
    <property type="evidence" value="ECO:0007669"/>
    <property type="project" value="TreeGrafter"/>
</dbReference>
<dbReference type="OrthoDB" id="8247876at2759"/>
<dbReference type="OMA" id="CKSEESF"/>
<dbReference type="SFLD" id="SFLDG01018">
    <property type="entry name" value="Squalene/Phytoene_Synthase_Lik"/>
    <property type="match status" value="1"/>
</dbReference>
<dbReference type="AlphaFoldDB" id="A0A226DJC3"/>
<dbReference type="PANTHER" id="PTHR11626:SF2">
    <property type="entry name" value="SQUALENE SYNTHASE"/>
    <property type="match status" value="1"/>
</dbReference>
<dbReference type="GO" id="GO:0051996">
    <property type="term" value="F:squalene synthase [NAD(P)H] activity"/>
    <property type="evidence" value="ECO:0007669"/>
    <property type="project" value="InterPro"/>
</dbReference>
<accession>A0A226DJC3</accession>
<dbReference type="PROSITE" id="PS01044">
    <property type="entry name" value="SQUALEN_PHYTOEN_SYN_1"/>
    <property type="match status" value="1"/>
</dbReference>
<dbReference type="EMBL" id="LNIX01000018">
    <property type="protein sequence ID" value="OXA45220.1"/>
    <property type="molecule type" value="Genomic_DNA"/>
</dbReference>
<dbReference type="PANTHER" id="PTHR11626">
    <property type="entry name" value="FARNESYL-DIPHOSPHATE FARNESYLTRANSFERASE"/>
    <property type="match status" value="1"/>
</dbReference>
<reference evidence="2 3" key="1">
    <citation type="submission" date="2015-12" db="EMBL/GenBank/DDBJ databases">
        <title>The genome of Folsomia candida.</title>
        <authorList>
            <person name="Faddeeva A."/>
            <person name="Derks M.F."/>
            <person name="Anvar Y."/>
            <person name="Smit S."/>
            <person name="Van Straalen N."/>
            <person name="Roelofs D."/>
        </authorList>
    </citation>
    <scope>NUCLEOTIDE SEQUENCE [LARGE SCALE GENOMIC DNA]</scope>
    <source>
        <strain evidence="2 3">VU population</strain>
        <tissue evidence="2">Whole body</tissue>
    </source>
</reference>
<evidence type="ECO:0000313" key="2">
    <source>
        <dbReference type="EMBL" id="OXA45220.1"/>
    </source>
</evidence>
<gene>
    <name evidence="2" type="ORF">Fcan01_20051</name>
</gene>
<proteinExistence type="predicted"/>
<keyword evidence="3" id="KW-1185">Reference proteome</keyword>
<dbReference type="GO" id="GO:0045338">
    <property type="term" value="P:farnesyl diphosphate metabolic process"/>
    <property type="evidence" value="ECO:0007669"/>
    <property type="project" value="InterPro"/>
</dbReference>
<dbReference type="Proteomes" id="UP000198287">
    <property type="component" value="Unassembled WGS sequence"/>
</dbReference>
<dbReference type="InterPro" id="IPR002060">
    <property type="entry name" value="Squ/phyt_synthse"/>
</dbReference>
<dbReference type="SFLD" id="SFLDS00005">
    <property type="entry name" value="Isoprenoid_Synthase_Type_I"/>
    <property type="match status" value="1"/>
</dbReference>
<dbReference type="Pfam" id="PF00494">
    <property type="entry name" value="SQS_PSY"/>
    <property type="match status" value="1"/>
</dbReference>
<comment type="caution">
    <text evidence="2">The sequence shown here is derived from an EMBL/GenBank/DDBJ whole genome shotgun (WGS) entry which is preliminary data.</text>
</comment>
<dbReference type="InterPro" id="IPR044844">
    <property type="entry name" value="Trans_IPPS_euk-type"/>
</dbReference>
<dbReference type="Gene3D" id="1.10.600.10">
    <property type="entry name" value="Farnesyl Diphosphate Synthase"/>
    <property type="match status" value="1"/>
</dbReference>
<sequence>MEITLIFAIVICILTIFLFNKVSKYISHPCQIIPLFKLIFNQSKLKVRHVSAEWEWCFDKLRKTSRSFYFLILGIHPDFMRPVAAFYLIARALDSIEDDMKVPSKEKEKPLCEFYTHLADENWTLSGFGSNLTEIQLLQKFGNLAKCYNSLHPSEQLIIKDAIKEMGFGMNKFLDTDIISLAQYDEYCYHVAGLVGINCVELSIVGNICAPFGIPEKTQRSLCVSAGRLLQKVNIIRDIREDLLQIPQPRIFWPKEVWGKYAEKLDDFLLPANRQSAVNCCNELVLNAIPHALDSLSLYPNVSDLSCQKMAGVAFIMGTATLELCYNNEKVFTSAVKLRKGEAAWIYDNCSDFVSVLELARYYFCKLKVKIEGNEGLKIALLDKCIKKCDELISEY</sequence>
<protein>
    <submittedName>
        <fullName evidence="2">Botryococcus squalene synthase</fullName>
    </submittedName>
</protein>
<dbReference type="InterPro" id="IPR008949">
    <property type="entry name" value="Isoprenoid_synthase_dom_sf"/>
</dbReference>
<dbReference type="SUPFAM" id="SSF48576">
    <property type="entry name" value="Terpenoid synthases"/>
    <property type="match status" value="1"/>
</dbReference>